<dbReference type="PANTHER" id="PTHR24292">
    <property type="entry name" value="CYTOCHROME P450"/>
    <property type="match status" value="1"/>
</dbReference>
<evidence type="ECO:0000256" key="15">
    <source>
        <dbReference type="RuleBase" id="RU000461"/>
    </source>
</evidence>
<keyword evidence="11 14" id="KW-0408">Iron</keyword>
<dbReference type="GO" id="GO:0004497">
    <property type="term" value="F:monooxygenase activity"/>
    <property type="evidence" value="ECO:0007669"/>
    <property type="project" value="UniProtKB-KW"/>
</dbReference>
<keyword evidence="9" id="KW-0492">Microsome</keyword>
<dbReference type="SUPFAM" id="SSF48264">
    <property type="entry name" value="Cytochrome P450"/>
    <property type="match status" value="1"/>
</dbReference>
<evidence type="ECO:0000313" key="17">
    <source>
        <dbReference type="Proteomes" id="UP001151699"/>
    </source>
</evidence>
<dbReference type="GO" id="GO:0016705">
    <property type="term" value="F:oxidoreductase activity, acting on paired donors, with incorporation or reduction of molecular oxygen"/>
    <property type="evidence" value="ECO:0007669"/>
    <property type="project" value="InterPro"/>
</dbReference>
<evidence type="ECO:0000256" key="7">
    <source>
        <dbReference type="ARBA" id="ARBA00022723"/>
    </source>
</evidence>
<dbReference type="PROSITE" id="PS00086">
    <property type="entry name" value="CYTOCHROME_P450"/>
    <property type="match status" value="1"/>
</dbReference>
<dbReference type="InterPro" id="IPR036396">
    <property type="entry name" value="Cyt_P450_sf"/>
</dbReference>
<dbReference type="PANTHER" id="PTHR24292:SF54">
    <property type="entry name" value="CYP9F3-RELATED"/>
    <property type="match status" value="1"/>
</dbReference>
<comment type="caution">
    <text evidence="16">The sequence shown here is derived from an EMBL/GenBank/DDBJ whole genome shotgun (WGS) entry which is preliminary data.</text>
</comment>
<evidence type="ECO:0000256" key="9">
    <source>
        <dbReference type="ARBA" id="ARBA00022848"/>
    </source>
</evidence>
<keyword evidence="6 14" id="KW-0349">Heme</keyword>
<dbReference type="Pfam" id="PF00067">
    <property type="entry name" value="p450"/>
    <property type="match status" value="1"/>
</dbReference>
<dbReference type="PRINTS" id="PR00463">
    <property type="entry name" value="EP450I"/>
</dbReference>
<comment type="function">
    <text evidence="2">May be involved in the metabolism of insect hormones and in the breakdown of synthetic insecticides.</text>
</comment>
<dbReference type="InterPro" id="IPR001128">
    <property type="entry name" value="Cyt_P450"/>
</dbReference>
<dbReference type="InterPro" id="IPR050476">
    <property type="entry name" value="Insect_CytP450_Detox"/>
</dbReference>
<keyword evidence="17" id="KW-1185">Reference proteome</keyword>
<evidence type="ECO:0000256" key="6">
    <source>
        <dbReference type="ARBA" id="ARBA00022617"/>
    </source>
</evidence>
<evidence type="ECO:0000256" key="4">
    <source>
        <dbReference type="ARBA" id="ARBA00004406"/>
    </source>
</evidence>
<dbReference type="FunFam" id="1.10.630.10:FF:000042">
    <property type="entry name" value="Cytochrome P450"/>
    <property type="match status" value="1"/>
</dbReference>
<keyword evidence="8" id="KW-0256">Endoplasmic reticulum</keyword>
<evidence type="ECO:0000256" key="12">
    <source>
        <dbReference type="ARBA" id="ARBA00023033"/>
    </source>
</evidence>
<dbReference type="GO" id="GO:0020037">
    <property type="term" value="F:heme binding"/>
    <property type="evidence" value="ECO:0007669"/>
    <property type="project" value="InterPro"/>
</dbReference>
<accession>A0A9Q0MSD1</accession>
<evidence type="ECO:0000256" key="2">
    <source>
        <dbReference type="ARBA" id="ARBA00003690"/>
    </source>
</evidence>
<evidence type="ECO:0000256" key="10">
    <source>
        <dbReference type="ARBA" id="ARBA00023002"/>
    </source>
</evidence>
<dbReference type="Proteomes" id="UP001151699">
    <property type="component" value="Chromosome C"/>
</dbReference>
<dbReference type="Gene3D" id="1.10.630.10">
    <property type="entry name" value="Cytochrome P450"/>
    <property type="match status" value="1"/>
</dbReference>
<name>A0A9Q0MSD1_9DIPT</name>
<gene>
    <name evidence="16" type="primary">Cyp9f2_5</name>
    <name evidence="16" type="ORF">Bhyg_15354</name>
</gene>
<comment type="similarity">
    <text evidence="5 15">Belongs to the cytochrome P450 family.</text>
</comment>
<keyword evidence="13" id="KW-0472">Membrane</keyword>
<dbReference type="InterPro" id="IPR002401">
    <property type="entry name" value="Cyt_P450_E_grp-I"/>
</dbReference>
<evidence type="ECO:0000256" key="5">
    <source>
        <dbReference type="ARBA" id="ARBA00010617"/>
    </source>
</evidence>
<dbReference type="InterPro" id="IPR017972">
    <property type="entry name" value="Cyt_P450_CS"/>
</dbReference>
<organism evidence="16 17">
    <name type="scientific">Pseudolycoriella hygida</name>
    <dbReference type="NCBI Taxonomy" id="35572"/>
    <lineage>
        <taxon>Eukaryota</taxon>
        <taxon>Metazoa</taxon>
        <taxon>Ecdysozoa</taxon>
        <taxon>Arthropoda</taxon>
        <taxon>Hexapoda</taxon>
        <taxon>Insecta</taxon>
        <taxon>Pterygota</taxon>
        <taxon>Neoptera</taxon>
        <taxon>Endopterygota</taxon>
        <taxon>Diptera</taxon>
        <taxon>Nematocera</taxon>
        <taxon>Sciaroidea</taxon>
        <taxon>Sciaridae</taxon>
        <taxon>Pseudolycoriella</taxon>
    </lineage>
</organism>
<keyword evidence="10 15" id="KW-0560">Oxidoreductase</keyword>
<evidence type="ECO:0000256" key="3">
    <source>
        <dbReference type="ARBA" id="ARBA00004174"/>
    </source>
</evidence>
<evidence type="ECO:0000313" key="16">
    <source>
        <dbReference type="EMBL" id="KAJ6636759.1"/>
    </source>
</evidence>
<dbReference type="AlphaFoldDB" id="A0A9Q0MSD1"/>
<sequence>MFDVLLLLTAVSLFAYAFYKWVTKNYNYFKDRNLAFITPKFLVGNFGAFLTKQLTAQEFSDYLYNAHPTKKLYGIFSFRQPALVVRDPEVLKQITIKDFEYFEDKRLIGNDSDKLIGKSLIMMKGTKWHDMRSTLSPAFTGSKMRLMFDLIMENSINMSTQLRKKNTSLELDMKELFNKLTIDMTANTAFGIKINSFEDENNEFYLMAKNLLNFNRPKILIKMVFLNVMPKLAAFFDVQMFEPQVAEFFRGMVWSNMETRQREGIFRPDLINLLMQIRKGEEVQSAADENKTPDGFATVEEFSVGKKSSTRRWSDEEIIAQCFLFFFAGFDPISNHLGFTTYELAVNPDVQQKLFEEILDVESRLNGKNITYDQLQKMKYLDMVITESLRKWPPIALTDRMCVKDYTYEEDGVKFVIRKGMMVAVPSMSFHYDEKYFPNSKVFDPERFNDENRRNIVPGTYLPFGIGPRNCIGSRYALMQAKVTIYYLLLNFKLVPYDKTQIPLKLAKTPMGMFTDKGIHLKFETRP</sequence>
<keyword evidence="12 15" id="KW-0503">Monooxygenase</keyword>
<evidence type="ECO:0000256" key="11">
    <source>
        <dbReference type="ARBA" id="ARBA00023004"/>
    </source>
</evidence>
<evidence type="ECO:0000256" key="14">
    <source>
        <dbReference type="PIRSR" id="PIRSR602401-1"/>
    </source>
</evidence>
<reference evidence="16" key="1">
    <citation type="submission" date="2022-07" db="EMBL/GenBank/DDBJ databases">
        <authorList>
            <person name="Trinca V."/>
            <person name="Uliana J.V.C."/>
            <person name="Torres T.T."/>
            <person name="Ward R.J."/>
            <person name="Monesi N."/>
        </authorList>
    </citation>
    <scope>NUCLEOTIDE SEQUENCE</scope>
    <source>
        <strain evidence="16">HSMRA1968</strain>
        <tissue evidence="16">Whole embryos</tissue>
    </source>
</reference>
<dbReference type="GO" id="GO:0005789">
    <property type="term" value="C:endoplasmic reticulum membrane"/>
    <property type="evidence" value="ECO:0007669"/>
    <property type="project" value="UniProtKB-SubCell"/>
</dbReference>
<proteinExistence type="inferred from homology"/>
<keyword evidence="7 14" id="KW-0479">Metal-binding</keyword>
<dbReference type="CDD" id="cd11056">
    <property type="entry name" value="CYP6-like"/>
    <property type="match status" value="1"/>
</dbReference>
<protein>
    <submittedName>
        <fullName evidence="16">Cytochrome P450 9f2</fullName>
    </submittedName>
</protein>
<dbReference type="EMBL" id="WJQU01000004">
    <property type="protein sequence ID" value="KAJ6636759.1"/>
    <property type="molecule type" value="Genomic_DNA"/>
</dbReference>
<dbReference type="OrthoDB" id="2789670at2759"/>
<evidence type="ECO:0000256" key="13">
    <source>
        <dbReference type="ARBA" id="ARBA00023136"/>
    </source>
</evidence>
<dbReference type="GO" id="GO:0005506">
    <property type="term" value="F:iron ion binding"/>
    <property type="evidence" value="ECO:0007669"/>
    <property type="project" value="InterPro"/>
</dbReference>
<feature type="binding site" description="axial binding residue" evidence="14">
    <location>
        <position position="471"/>
    </location>
    <ligand>
        <name>heme</name>
        <dbReference type="ChEBI" id="CHEBI:30413"/>
    </ligand>
    <ligandPart>
        <name>Fe</name>
        <dbReference type="ChEBI" id="CHEBI:18248"/>
    </ligandPart>
</feature>
<dbReference type="PRINTS" id="PR00385">
    <property type="entry name" value="P450"/>
</dbReference>
<evidence type="ECO:0000256" key="1">
    <source>
        <dbReference type="ARBA" id="ARBA00001971"/>
    </source>
</evidence>
<comment type="cofactor">
    <cofactor evidence="1 14">
        <name>heme</name>
        <dbReference type="ChEBI" id="CHEBI:30413"/>
    </cofactor>
</comment>
<evidence type="ECO:0000256" key="8">
    <source>
        <dbReference type="ARBA" id="ARBA00022824"/>
    </source>
</evidence>
<comment type="subcellular location">
    <subcellularLocation>
        <location evidence="4">Endoplasmic reticulum membrane</location>
        <topology evidence="4">Peripheral membrane protein</topology>
    </subcellularLocation>
    <subcellularLocation>
        <location evidence="3">Microsome membrane</location>
        <topology evidence="3">Peripheral membrane protein</topology>
    </subcellularLocation>
</comment>